<evidence type="ECO:0000313" key="3">
    <source>
        <dbReference type="Proteomes" id="UP000287651"/>
    </source>
</evidence>
<feature type="region of interest" description="Disordered" evidence="1">
    <location>
        <begin position="1"/>
        <end position="32"/>
    </location>
</feature>
<dbReference type="AlphaFoldDB" id="A0A427ASK0"/>
<proteinExistence type="predicted"/>
<organism evidence="2 3">
    <name type="scientific">Ensete ventricosum</name>
    <name type="common">Abyssinian banana</name>
    <name type="synonym">Musa ensete</name>
    <dbReference type="NCBI Taxonomy" id="4639"/>
    <lineage>
        <taxon>Eukaryota</taxon>
        <taxon>Viridiplantae</taxon>
        <taxon>Streptophyta</taxon>
        <taxon>Embryophyta</taxon>
        <taxon>Tracheophyta</taxon>
        <taxon>Spermatophyta</taxon>
        <taxon>Magnoliopsida</taxon>
        <taxon>Liliopsida</taxon>
        <taxon>Zingiberales</taxon>
        <taxon>Musaceae</taxon>
        <taxon>Ensete</taxon>
    </lineage>
</organism>
<evidence type="ECO:0000313" key="2">
    <source>
        <dbReference type="EMBL" id="RRT79203.1"/>
    </source>
</evidence>
<evidence type="ECO:0000256" key="1">
    <source>
        <dbReference type="SAM" id="MobiDB-lite"/>
    </source>
</evidence>
<accession>A0A427ASK0</accession>
<protein>
    <submittedName>
        <fullName evidence="2">Uncharacterized protein</fullName>
    </submittedName>
</protein>
<reference evidence="2 3" key="1">
    <citation type="journal article" date="2014" name="Agronomy (Basel)">
        <title>A Draft Genome Sequence for Ensete ventricosum, the Drought-Tolerant Tree Against Hunger.</title>
        <authorList>
            <person name="Harrison J."/>
            <person name="Moore K.A."/>
            <person name="Paszkiewicz K."/>
            <person name="Jones T."/>
            <person name="Grant M."/>
            <person name="Ambacheew D."/>
            <person name="Muzemil S."/>
            <person name="Studholme D.J."/>
        </authorList>
    </citation>
    <scope>NUCLEOTIDE SEQUENCE [LARGE SCALE GENOMIC DNA]</scope>
</reference>
<comment type="caution">
    <text evidence="2">The sequence shown here is derived from an EMBL/GenBank/DDBJ whole genome shotgun (WGS) entry which is preliminary data.</text>
</comment>
<dbReference type="Proteomes" id="UP000287651">
    <property type="component" value="Unassembled WGS sequence"/>
</dbReference>
<dbReference type="EMBL" id="AMZH03001466">
    <property type="protein sequence ID" value="RRT79203.1"/>
    <property type="molecule type" value="Genomic_DNA"/>
</dbReference>
<sequence>MRNVTTRAEVQRRTPNPGGPFGSGNHRRRNADVTHDLTRQNLLRRIAHGPKFVWVYVHTVQIVLSQWVHGRFTQS</sequence>
<gene>
    <name evidence="2" type="ORF">B296_00016624</name>
</gene>
<name>A0A427ASK0_ENSVE</name>